<comment type="subcellular location">
    <subcellularLocation>
        <location evidence="1">Cell membrane</location>
        <topology evidence="1">Multi-pass membrane protein</topology>
    </subcellularLocation>
</comment>
<reference evidence="13" key="1">
    <citation type="submission" date="2023-02" db="EMBL/GenBank/DDBJ databases">
        <title>Identification and recombinant expression of a fungal hydrolase from Papiliotrema laurentii that hydrolyzes apple cutin and clears colloidal polyester polyurethane.</title>
        <authorList>
            <consortium name="DOE Joint Genome Institute"/>
            <person name="Roman V.A."/>
            <person name="Bojanowski C."/>
            <person name="Crable B.R."/>
            <person name="Wagner D.N."/>
            <person name="Hung C.S."/>
            <person name="Nadeau L.J."/>
            <person name="Schratz L."/>
            <person name="Haridas S."/>
            <person name="Pangilinan J."/>
            <person name="Lipzen A."/>
            <person name="Na H."/>
            <person name="Yan M."/>
            <person name="Ng V."/>
            <person name="Grigoriev I.V."/>
            <person name="Spatafora J.W."/>
            <person name="Barlow D."/>
            <person name="Biffinger J."/>
            <person name="Kelley-Loughnane N."/>
            <person name="Varaljay V.A."/>
            <person name="Crookes-Goodson W.J."/>
        </authorList>
    </citation>
    <scope>NUCLEOTIDE SEQUENCE</scope>
    <source>
        <strain evidence="13">5307AH</strain>
    </source>
</reference>
<feature type="transmembrane region" description="Helical" evidence="11">
    <location>
        <begin position="83"/>
        <end position="102"/>
    </location>
</feature>
<dbReference type="PROSITE" id="PS50002">
    <property type="entry name" value="SH3"/>
    <property type="match status" value="1"/>
</dbReference>
<protein>
    <recommendedName>
        <fullName evidence="12">SH3 domain-containing protein</fullName>
    </recommendedName>
</protein>
<evidence type="ECO:0000313" key="14">
    <source>
        <dbReference type="Proteomes" id="UP001182556"/>
    </source>
</evidence>
<evidence type="ECO:0000256" key="6">
    <source>
        <dbReference type="ARBA" id="ARBA00022989"/>
    </source>
</evidence>
<evidence type="ECO:0000256" key="5">
    <source>
        <dbReference type="ARBA" id="ARBA00022692"/>
    </source>
</evidence>
<evidence type="ECO:0000313" key="13">
    <source>
        <dbReference type="EMBL" id="KAK1920844.1"/>
    </source>
</evidence>
<keyword evidence="5 11" id="KW-0812">Transmembrane</keyword>
<dbReference type="Pfam" id="PF00018">
    <property type="entry name" value="SH3_1"/>
    <property type="match status" value="1"/>
</dbReference>
<dbReference type="AlphaFoldDB" id="A0AAD9CU20"/>
<evidence type="ECO:0000256" key="9">
    <source>
        <dbReference type="PROSITE-ProRule" id="PRU00192"/>
    </source>
</evidence>
<keyword evidence="8 11" id="KW-0472">Membrane</keyword>
<evidence type="ECO:0000256" key="11">
    <source>
        <dbReference type="SAM" id="Phobius"/>
    </source>
</evidence>
<dbReference type="Gene3D" id="2.30.30.40">
    <property type="entry name" value="SH3 Domains"/>
    <property type="match status" value="1"/>
</dbReference>
<dbReference type="GO" id="GO:0005886">
    <property type="term" value="C:plasma membrane"/>
    <property type="evidence" value="ECO:0007669"/>
    <property type="project" value="UniProtKB-SubCell"/>
</dbReference>
<gene>
    <name evidence="13" type="ORF">DB88DRAFT_501228</name>
</gene>
<evidence type="ECO:0000256" key="8">
    <source>
        <dbReference type="ARBA" id="ARBA00023136"/>
    </source>
</evidence>
<dbReference type="InterPro" id="IPR001452">
    <property type="entry name" value="SH3_domain"/>
</dbReference>
<keyword evidence="14" id="KW-1185">Reference proteome</keyword>
<dbReference type="SMART" id="SM00326">
    <property type="entry name" value="SH3"/>
    <property type="match status" value="1"/>
</dbReference>
<name>A0AAD9CU20_PAPLA</name>
<comment type="similarity">
    <text evidence="2">Belongs to the SHO1 family.</text>
</comment>
<dbReference type="SUPFAM" id="SSF50044">
    <property type="entry name" value="SH3-domain"/>
    <property type="match status" value="1"/>
</dbReference>
<feature type="transmembrane region" description="Helical" evidence="11">
    <location>
        <begin position="52"/>
        <end position="71"/>
    </location>
</feature>
<evidence type="ECO:0000256" key="1">
    <source>
        <dbReference type="ARBA" id="ARBA00004651"/>
    </source>
</evidence>
<dbReference type="PRINTS" id="PR00452">
    <property type="entry name" value="SH3DOMAIN"/>
</dbReference>
<evidence type="ECO:0000256" key="10">
    <source>
        <dbReference type="SAM" id="MobiDB-lite"/>
    </source>
</evidence>
<comment type="caution">
    <text evidence="13">The sequence shown here is derived from an EMBL/GenBank/DDBJ whole genome shotgun (WGS) entry which is preliminary data.</text>
</comment>
<feature type="transmembrane region" description="Helical" evidence="11">
    <location>
        <begin position="12"/>
        <end position="32"/>
    </location>
</feature>
<feature type="transmembrane region" description="Helical" evidence="11">
    <location>
        <begin position="108"/>
        <end position="129"/>
    </location>
</feature>
<proteinExistence type="inferred from homology"/>
<accession>A0AAD9CU20</accession>
<dbReference type="InterPro" id="IPR036028">
    <property type="entry name" value="SH3-like_dom_sf"/>
</dbReference>
<dbReference type="CDD" id="cd11855">
    <property type="entry name" value="SH3_Sho1p"/>
    <property type="match status" value="1"/>
</dbReference>
<keyword evidence="7" id="KW-0346">Stress response</keyword>
<evidence type="ECO:0000256" key="3">
    <source>
        <dbReference type="ARBA" id="ARBA00022443"/>
    </source>
</evidence>
<evidence type="ECO:0000256" key="7">
    <source>
        <dbReference type="ARBA" id="ARBA00023016"/>
    </source>
</evidence>
<dbReference type="Proteomes" id="UP001182556">
    <property type="component" value="Unassembled WGS sequence"/>
</dbReference>
<feature type="region of interest" description="Disordered" evidence="10">
    <location>
        <begin position="198"/>
        <end position="226"/>
    </location>
</feature>
<evidence type="ECO:0000256" key="4">
    <source>
        <dbReference type="ARBA" id="ARBA00022475"/>
    </source>
</evidence>
<dbReference type="InterPro" id="IPR035522">
    <property type="entry name" value="Sho1_SH3"/>
</dbReference>
<keyword evidence="4" id="KW-1003">Cell membrane</keyword>
<keyword evidence="3 9" id="KW-0728">SH3 domain</keyword>
<sequence length="286" mass="30679">MLRGLEFGFIFRHPLFLVTFVIAIPAWIIAFVAQCAAEAQLSTGSKQPVVSYLWYSIWIQLAVIIHLFLAAGTDQLALHRFQLAIVLAIAEVFAVLGTNFIYSDQGQLIAVGVGWLLTAIVDLVWLLYLTSEEDTFLYRLLTIGGTGGLSAHSRTPRRTSGAAYSGGESGMGGGMQGGYASTPRLNGGTYGLGGGAGGYAPAETTPQKMTGLRDDFSHPSPAQSEDRFKQKAKAQYAYSASPDDPNEVSFAKGDILDVIDNTGKWFQVRTPSGQTGIAPSNYLTLL</sequence>
<dbReference type="EMBL" id="JAODAN010000012">
    <property type="protein sequence ID" value="KAK1920844.1"/>
    <property type="molecule type" value="Genomic_DNA"/>
</dbReference>
<evidence type="ECO:0000259" key="12">
    <source>
        <dbReference type="PROSITE" id="PS50002"/>
    </source>
</evidence>
<keyword evidence="6 11" id="KW-1133">Transmembrane helix</keyword>
<organism evidence="13 14">
    <name type="scientific">Papiliotrema laurentii</name>
    <name type="common">Cryptococcus laurentii</name>
    <dbReference type="NCBI Taxonomy" id="5418"/>
    <lineage>
        <taxon>Eukaryota</taxon>
        <taxon>Fungi</taxon>
        <taxon>Dikarya</taxon>
        <taxon>Basidiomycota</taxon>
        <taxon>Agaricomycotina</taxon>
        <taxon>Tremellomycetes</taxon>
        <taxon>Tremellales</taxon>
        <taxon>Rhynchogastremaceae</taxon>
        <taxon>Papiliotrema</taxon>
    </lineage>
</organism>
<evidence type="ECO:0000256" key="2">
    <source>
        <dbReference type="ARBA" id="ARBA00009739"/>
    </source>
</evidence>
<feature type="domain" description="SH3" evidence="12">
    <location>
        <begin position="227"/>
        <end position="286"/>
    </location>
</feature>